<feature type="compositionally biased region" description="Polar residues" evidence="5">
    <location>
        <begin position="556"/>
        <end position="573"/>
    </location>
</feature>
<feature type="region of interest" description="Disordered" evidence="5">
    <location>
        <begin position="1310"/>
        <end position="1357"/>
    </location>
</feature>
<gene>
    <name evidence="7" type="ORF">I303_103969</name>
</gene>
<proteinExistence type="predicted"/>
<accession>A0AAJ8MGI4</accession>
<evidence type="ECO:0000313" key="8">
    <source>
        <dbReference type="Proteomes" id="UP000078595"/>
    </source>
</evidence>
<dbReference type="GO" id="GO:0006508">
    <property type="term" value="P:proteolysis"/>
    <property type="evidence" value="ECO:0007669"/>
    <property type="project" value="InterPro"/>
</dbReference>
<keyword evidence="3" id="KW-0378">Hydrolase</keyword>
<dbReference type="GO" id="GO:0044732">
    <property type="term" value="C:mitotic spindle pole body"/>
    <property type="evidence" value="ECO:0007669"/>
    <property type="project" value="TreeGrafter"/>
</dbReference>
<feature type="region of interest" description="Disordered" evidence="5">
    <location>
        <begin position="161"/>
        <end position="184"/>
    </location>
</feature>
<name>A0AAJ8MGI4_9TREE</name>
<feature type="compositionally biased region" description="Low complexity" evidence="5">
    <location>
        <begin position="1"/>
        <end position="30"/>
    </location>
</feature>
<sequence>MPVAKAGTATATKAAPPAPRTTRATRTATKSSNKVVDSADELVEGLGKLAIQPNKRATAKSSTTAPSSISGTVAPSSAKATARKPPASASSRAVPASTSSKPEIKGKVKANASSLEDSLPWANPCGETSMRPLDRVRGAMQAVNTASKEIAAAVASGFKYTHSSQPAKPVPGKGKGKEETSEKEWSIEKVDNAIETCRIAFRVLRDLDVQGHLQNKALDVERSSVGVVGKCISLGSYRLAMKLLVDSRPALLRLYKPRPMSIQKPNGTATPASNTTSSSKSTVSKDKDKPSSVKAGASLASRKAPGTARSRIISGQTSSIPVGVSEEWLEMGSLPTPEEGTDLSETLRSLLFSVMMAAWICLVDLSKDTAQLLPAMTIPRDSFNVEDKRLHPLLLALSLPIPQTTFYLHNFYRQVTVKIVSPSDPSYLHLRHLSLLAMSITITPLPESRTTPTQFWDTTHRVILNFVKEDEGKEKLREAAAVLDHIVGWVESLSDVRGQKGWCEGKGWLGLVEMWVGLGRRLGDSAVIDKPLSLLASSTSIASPSRQIEAGPSTPPSLSSVKSNTQSPESKSSVKSRKIPNPDAEIARICGDLAKASLILDKASSEKTLSSTIESLGSEDLMLLAHAISSLPEDEQFIDVAGKATRAYERVRRGCLKLLGHTGQASSAETQRIRDWLDASIEFTESLTAASILNATLTKDLISGLTDTMIHLLKPSYSSSLPHVQRARAVIDQSADRMTDRDRADCLRCLASIAYSGAGQSYRASRAEEALALTQISCSWGTEALDLIGEGSSDDKSLVALRDGMSKKWELLAGCQQRSGNKEEMFTSYSHVFATQSPSTLSQIALASDSTPLNEVLTPHKELKNSMTRLISLILYEPAIYFTHGTRLIRLMRDHAVPVAAIGAMAEMLMSALEEGEWKEDVARISLELGDAILDLYGEDYPIRRIRVLSKMMGTILSSGQSFDRFSTLVQKVNSASDQQDLGKDINLLPFKAEYVSYTLISRAMQIYHSAPHPTLEILQATKEVVEKLRQIILPPTPTSQSGLTATAENDAPKKKTPLGRSTTTKAVRPTRGTARTVSEPKKAVAPPPAKKVVSKKSTDALTAQKRRSSVLPTLVFDDLKRLTGLLGSLSTLLGLLGHSLQQIEVLKLLRAFQRNKEDLVDDYILRSAQLASEYQKLGKTSRAAFVFSQAHKVIEHSKVMVSAKVRIEMGLRFAAFLALKGDVAKAQEVYSEAASLETEIEENKTGSYVTRVVDRCQSLERAAWARRAAAAFYAAQDNAAGAIMQLSASFRLFSRAADAICRIASDAPRAPATGPVDKAVTEDDPFGAPLPPSAKPKIDGADEPSKDTKSANAQANQTSFSGKHLSAYQWNIAFSLLSTTLDLSNAFAYRGTVKDCEYFLKLAAGIAEVVKSDIMQARIESKQAELYFRMRKFEQMGEKLESANTALNTIEGPDMVDLNVLKGDLYSRTEMLEEAEQVFQATSKDIEGLDRVFVANEAVLPTVRASLTNSKLGKGKEPLLPAALAHILRQYAWLLKEAGSKQECEELLQQIRSLPSSTETKAEELLLEGKIALHEAFNTFKTDLFMSSLTESAVAMPMGAPTKRVADRQSTRQSIQTVLSRAEEAFLSAISLVSGSGKIEGMRQACLALALLRTFQTSLGQGSEAITASAAGMLASSSAITLQRELLEAIDCKFVDIVNADLTWPSFVNTDKETEQAQGMDVDKLDDSIEVVTEDLDDHDGKLRSYWDIIKAKYSANPIVSTDPVALDILPTEWSVISINVTDDRNTMFISRHQRNHQPIVFCLPLDRQGRREGEDDESLFTFDSAINEMKDIIDRSNDTARTAKGVVTREDKIAWWEERFRLDAKMKALCESIEFVWLGAFKTIFSPRLPNSNILIADLKERLAKIFDSALSATGGGSSNPRSRVSSVPTMPQVELDDSLLECFVNLSSKCKDEEIEDLVYFILDVYQFHGVPVALSELDIDQISIDVKGALEKIESRITSSGLTPSKDEHLFLALDKNIQPFPWESIPILRGRPISRIPSLSFMLDQVKMSTHLRPSLSQSTTILNGTEQGNAKDQEEGLRRTINSRKTFYILNPSGDLTKTEEHFKSYIDEMVQKAGWKGIVGRPPTELEMVAALKDYDLVLYFGHGGSEQYIRSHKIRHLPQCATTMLWGCSSGHLKEQGDLDRTGTAWHYMIGGCPSLTANLWDVTDRDIDRLSAHVLKQLHLDSAHLPDSKSRSNTLLPLSELSTVQAVNASREECKLKYLTGAAPVVYGLPVWVH</sequence>
<feature type="region of interest" description="Disordered" evidence="5">
    <location>
        <begin position="257"/>
        <end position="312"/>
    </location>
</feature>
<dbReference type="Gene3D" id="1.25.40.10">
    <property type="entry name" value="Tetratricopeptide repeat domain"/>
    <property type="match status" value="1"/>
</dbReference>
<comment type="catalytic activity">
    <reaction evidence="1">
        <text>All bonds known to be hydrolyzed by this endopeptidase have arginine in P1 and an acidic residue in P4. P6 is often occupied by an acidic residue or by a hydroxy-amino-acid residue, the phosphorylation of which enhances cleavage.</text>
        <dbReference type="EC" id="3.4.22.49"/>
    </reaction>
</comment>
<evidence type="ECO:0000256" key="4">
    <source>
        <dbReference type="ARBA" id="ARBA00022829"/>
    </source>
</evidence>
<feature type="compositionally biased region" description="Basic and acidic residues" evidence="5">
    <location>
        <begin position="175"/>
        <end position="184"/>
    </location>
</feature>
<dbReference type="InterPro" id="IPR011990">
    <property type="entry name" value="TPR-like_helical_dom_sf"/>
</dbReference>
<dbReference type="GO" id="GO:0005634">
    <property type="term" value="C:nucleus"/>
    <property type="evidence" value="ECO:0007669"/>
    <property type="project" value="InterPro"/>
</dbReference>
<keyword evidence="4" id="KW-0159">Chromosome partition</keyword>
<dbReference type="EMBL" id="CP144533">
    <property type="protein sequence ID" value="WWC61386.1"/>
    <property type="molecule type" value="Genomic_DNA"/>
</dbReference>
<dbReference type="RefSeq" id="XP_065824956.1">
    <property type="nucleotide sequence ID" value="XM_065968884.1"/>
</dbReference>
<protein>
    <recommendedName>
        <fullName evidence="2">separase</fullName>
        <ecNumber evidence="2">3.4.22.49</ecNumber>
    </recommendedName>
</protein>
<feature type="compositionally biased region" description="Basic and acidic residues" evidence="5">
    <location>
        <begin position="1337"/>
        <end position="1350"/>
    </location>
</feature>
<dbReference type="EC" id="3.4.22.49" evidence="2"/>
<evidence type="ECO:0000256" key="3">
    <source>
        <dbReference type="ARBA" id="ARBA00022801"/>
    </source>
</evidence>
<evidence type="ECO:0000256" key="1">
    <source>
        <dbReference type="ARBA" id="ARBA00000451"/>
    </source>
</evidence>
<evidence type="ECO:0000259" key="6">
    <source>
        <dbReference type="PROSITE" id="PS51700"/>
    </source>
</evidence>
<dbReference type="GO" id="GO:0072686">
    <property type="term" value="C:mitotic spindle"/>
    <property type="evidence" value="ECO:0007669"/>
    <property type="project" value="TreeGrafter"/>
</dbReference>
<dbReference type="PANTHER" id="PTHR12792:SF0">
    <property type="entry name" value="SEPARIN"/>
    <property type="match status" value="1"/>
</dbReference>
<feature type="region of interest" description="Disordered" evidence="5">
    <location>
        <begin position="544"/>
        <end position="579"/>
    </location>
</feature>
<dbReference type="GO" id="GO:0051307">
    <property type="term" value="P:meiotic chromosome separation"/>
    <property type="evidence" value="ECO:0007669"/>
    <property type="project" value="TreeGrafter"/>
</dbReference>
<dbReference type="Proteomes" id="UP000078595">
    <property type="component" value="Chromosome 4"/>
</dbReference>
<organism evidence="7 8">
    <name type="scientific">Kwoniella dejecticola CBS 10117</name>
    <dbReference type="NCBI Taxonomy" id="1296121"/>
    <lineage>
        <taxon>Eukaryota</taxon>
        <taxon>Fungi</taxon>
        <taxon>Dikarya</taxon>
        <taxon>Basidiomycota</taxon>
        <taxon>Agaricomycotina</taxon>
        <taxon>Tremellomycetes</taxon>
        <taxon>Tremellales</taxon>
        <taxon>Cryptococcaceae</taxon>
        <taxon>Kwoniella</taxon>
    </lineage>
</organism>
<dbReference type="PANTHER" id="PTHR12792">
    <property type="entry name" value="EXTRA SPINDLE POLES 1-RELATED"/>
    <property type="match status" value="1"/>
</dbReference>
<dbReference type="PROSITE" id="PS51700">
    <property type="entry name" value="SEPARIN"/>
    <property type="match status" value="1"/>
</dbReference>
<dbReference type="InterPro" id="IPR005314">
    <property type="entry name" value="Peptidase_C50"/>
</dbReference>
<reference evidence="7" key="1">
    <citation type="submission" date="2013-07" db="EMBL/GenBank/DDBJ databases">
        <authorList>
            <consortium name="The Broad Institute Genome Sequencing Platform"/>
            <person name="Cuomo C."/>
            <person name="Litvintseva A."/>
            <person name="Chen Y."/>
            <person name="Heitman J."/>
            <person name="Sun S."/>
            <person name="Springer D."/>
            <person name="Dromer F."/>
            <person name="Young S.K."/>
            <person name="Zeng Q."/>
            <person name="Gargeya S."/>
            <person name="Fitzgerald M."/>
            <person name="Abouelleil A."/>
            <person name="Alvarado L."/>
            <person name="Berlin A.M."/>
            <person name="Chapman S.B."/>
            <person name="Dewar J."/>
            <person name="Goldberg J."/>
            <person name="Griggs A."/>
            <person name="Gujja S."/>
            <person name="Hansen M."/>
            <person name="Howarth C."/>
            <person name="Imamovic A."/>
            <person name="Larimer J."/>
            <person name="McCowan C."/>
            <person name="Murphy C."/>
            <person name="Pearson M."/>
            <person name="Priest M."/>
            <person name="Roberts A."/>
            <person name="Saif S."/>
            <person name="Shea T."/>
            <person name="Sykes S."/>
            <person name="Wortman J."/>
            <person name="Nusbaum C."/>
            <person name="Birren B."/>
        </authorList>
    </citation>
    <scope>NUCLEOTIDE SEQUENCE</scope>
    <source>
        <strain evidence="7">CBS 10117</strain>
    </source>
</reference>
<evidence type="ECO:0000256" key="5">
    <source>
        <dbReference type="SAM" id="MobiDB-lite"/>
    </source>
</evidence>
<evidence type="ECO:0000313" key="7">
    <source>
        <dbReference type="EMBL" id="WWC61386.1"/>
    </source>
</evidence>
<feature type="region of interest" description="Disordered" evidence="5">
    <location>
        <begin position="1"/>
        <end position="111"/>
    </location>
</feature>
<dbReference type="InterPro" id="IPR030397">
    <property type="entry name" value="SEPARIN_core_dom"/>
</dbReference>
<dbReference type="GeneID" id="28967685"/>
<dbReference type="GO" id="GO:0004197">
    <property type="term" value="F:cysteine-type endopeptidase activity"/>
    <property type="evidence" value="ECO:0007669"/>
    <property type="project" value="InterPro"/>
</dbReference>
<dbReference type="KEGG" id="kdj:28967685"/>
<dbReference type="GO" id="GO:0005737">
    <property type="term" value="C:cytoplasm"/>
    <property type="evidence" value="ECO:0007669"/>
    <property type="project" value="TreeGrafter"/>
</dbReference>
<keyword evidence="8" id="KW-1185">Reference proteome</keyword>
<feature type="compositionally biased region" description="Low complexity" evidence="5">
    <location>
        <begin position="268"/>
        <end position="282"/>
    </location>
</feature>
<feature type="compositionally biased region" description="Polar residues" evidence="5">
    <location>
        <begin position="1039"/>
        <end position="1048"/>
    </location>
</feature>
<evidence type="ECO:0000256" key="2">
    <source>
        <dbReference type="ARBA" id="ARBA00012489"/>
    </source>
</evidence>
<feature type="domain" description="Peptidase C50" evidence="6">
    <location>
        <begin position="2089"/>
        <end position="2187"/>
    </location>
</feature>
<dbReference type="Pfam" id="PF03568">
    <property type="entry name" value="Separin_C"/>
    <property type="match status" value="1"/>
</dbReference>
<reference evidence="7" key="2">
    <citation type="submission" date="2024-02" db="EMBL/GenBank/DDBJ databases">
        <title>Comparative genomics of Cryptococcus and Kwoniella reveals pathogenesis evolution and contrasting modes of karyotype evolution via chromosome fusion or intercentromeric recombination.</title>
        <authorList>
            <person name="Coelho M.A."/>
            <person name="David-Palma M."/>
            <person name="Shea T."/>
            <person name="Bowers K."/>
            <person name="McGinley-Smith S."/>
            <person name="Mohammad A.W."/>
            <person name="Gnirke A."/>
            <person name="Yurkov A.M."/>
            <person name="Nowrousian M."/>
            <person name="Sun S."/>
            <person name="Cuomo C.A."/>
            <person name="Heitman J."/>
        </authorList>
    </citation>
    <scope>NUCLEOTIDE SEQUENCE</scope>
    <source>
        <strain evidence="7">CBS 10117</strain>
    </source>
</reference>
<feature type="region of interest" description="Disordered" evidence="5">
    <location>
        <begin position="1036"/>
        <end position="1100"/>
    </location>
</feature>
<feature type="compositionally biased region" description="Low complexity" evidence="5">
    <location>
        <begin position="59"/>
        <end position="100"/>
    </location>
</feature>